<protein>
    <recommendedName>
        <fullName evidence="1">Peptidoglycan binding-like domain-containing protein</fullName>
    </recommendedName>
</protein>
<dbReference type="AlphaFoldDB" id="A0A919BYZ5"/>
<name>A0A919BYZ5_STRFL</name>
<dbReference type="SUPFAM" id="SSF47090">
    <property type="entry name" value="PGBD-like"/>
    <property type="match status" value="1"/>
</dbReference>
<keyword evidence="3" id="KW-1185">Reference proteome</keyword>
<dbReference type="RefSeq" id="WP_150233569.1">
    <property type="nucleotide sequence ID" value="NZ_BNBE01000004.1"/>
</dbReference>
<dbReference type="Gene3D" id="1.10.101.10">
    <property type="entry name" value="PGBD-like superfamily/PGBD"/>
    <property type="match status" value="1"/>
</dbReference>
<dbReference type="InterPro" id="IPR036365">
    <property type="entry name" value="PGBD-like_sf"/>
</dbReference>
<evidence type="ECO:0000259" key="1">
    <source>
        <dbReference type="Pfam" id="PF01471"/>
    </source>
</evidence>
<dbReference type="Proteomes" id="UP000632849">
    <property type="component" value="Unassembled WGS sequence"/>
</dbReference>
<evidence type="ECO:0000313" key="2">
    <source>
        <dbReference type="EMBL" id="GHG25155.1"/>
    </source>
</evidence>
<dbReference type="GeneID" id="95662240"/>
<dbReference type="EMBL" id="BNBE01000004">
    <property type="protein sequence ID" value="GHG25155.1"/>
    <property type="molecule type" value="Genomic_DNA"/>
</dbReference>
<dbReference type="InterPro" id="IPR002477">
    <property type="entry name" value="Peptidoglycan-bd-like"/>
</dbReference>
<dbReference type="InterPro" id="IPR036366">
    <property type="entry name" value="PGBDSf"/>
</dbReference>
<organism evidence="2 3">
    <name type="scientific">Streptomyces filamentosus</name>
    <name type="common">Streptomyces roseosporus</name>
    <dbReference type="NCBI Taxonomy" id="67294"/>
    <lineage>
        <taxon>Bacteria</taxon>
        <taxon>Bacillati</taxon>
        <taxon>Actinomycetota</taxon>
        <taxon>Actinomycetes</taxon>
        <taxon>Kitasatosporales</taxon>
        <taxon>Streptomycetaceae</taxon>
        <taxon>Streptomyces</taxon>
    </lineage>
</organism>
<dbReference type="Pfam" id="PF01471">
    <property type="entry name" value="PG_binding_1"/>
    <property type="match status" value="1"/>
</dbReference>
<reference evidence="2" key="2">
    <citation type="submission" date="2020-09" db="EMBL/GenBank/DDBJ databases">
        <authorList>
            <person name="Sun Q."/>
            <person name="Ohkuma M."/>
        </authorList>
    </citation>
    <scope>NUCLEOTIDE SEQUENCE</scope>
    <source>
        <strain evidence="2">JCM 4122</strain>
    </source>
</reference>
<evidence type="ECO:0000313" key="3">
    <source>
        <dbReference type="Proteomes" id="UP000632849"/>
    </source>
</evidence>
<sequence>MTDKATGPALGTGLRKKVAVLAAAAGIFTGLALSGAPASATPSQGVITGADIPWDDWADEGPISATSYATSNVTAMWQQILWADGFLAWSDIDCQFGATTTAATKKWQTKYGVAGGADGIVGQNTLNRAALHLSGAEGTGNRIVYNGRYDGRKINMTRTDDGRWGMWISSDIRPLWYNAATFNVCP</sequence>
<comment type="caution">
    <text evidence="2">The sequence shown here is derived from an EMBL/GenBank/DDBJ whole genome shotgun (WGS) entry which is preliminary data.</text>
</comment>
<proteinExistence type="predicted"/>
<accession>A0A919BYZ5</accession>
<feature type="domain" description="Peptidoglycan binding-like" evidence="1">
    <location>
        <begin position="78"/>
        <end position="127"/>
    </location>
</feature>
<gene>
    <name evidence="2" type="ORF">GCM10017667_71340</name>
</gene>
<reference evidence="2" key="1">
    <citation type="journal article" date="2014" name="Int. J. Syst. Evol. Microbiol.">
        <title>Complete genome sequence of Corynebacterium casei LMG S-19264T (=DSM 44701T), isolated from a smear-ripened cheese.</title>
        <authorList>
            <consortium name="US DOE Joint Genome Institute (JGI-PGF)"/>
            <person name="Walter F."/>
            <person name="Albersmeier A."/>
            <person name="Kalinowski J."/>
            <person name="Ruckert C."/>
        </authorList>
    </citation>
    <scope>NUCLEOTIDE SEQUENCE</scope>
    <source>
        <strain evidence="2">JCM 4122</strain>
    </source>
</reference>